<name>A0AAW9FS06_9HYPH</name>
<dbReference type="Pfam" id="PF05565">
    <property type="entry name" value="Sipho_Gp157"/>
    <property type="match status" value="1"/>
</dbReference>
<evidence type="ECO:0000256" key="1">
    <source>
        <dbReference type="SAM" id="Coils"/>
    </source>
</evidence>
<sequence>MSERRPANDNFLAADVANLEALFANMLAAYPELEADEELRADMLEGETNFHAVLTRLVNGERDAESMAKAVAGRISDLQARKSRAERRKEAMRSLMFKLLKAAGVPRVPLAEATISIGKKAASVEIVDEAMLPKAYVRVSTSPDKTAIKEALQAGKKVRGAQMGEAGEQLSVRVA</sequence>
<gene>
    <name evidence="2" type="ORF">RMR22_25500</name>
</gene>
<dbReference type="InterPro" id="IPR008840">
    <property type="entry name" value="Sipho_Gp157"/>
</dbReference>
<dbReference type="RefSeq" id="WP_320203714.1">
    <property type="nucleotide sequence ID" value="NZ_CP192781.1"/>
</dbReference>
<dbReference type="AlphaFoldDB" id="A0AAW9FS06"/>
<feature type="coiled-coil region" evidence="1">
    <location>
        <begin position="68"/>
        <end position="95"/>
    </location>
</feature>
<organism evidence="2">
    <name type="scientific">Agrobacterium rosae</name>
    <dbReference type="NCBI Taxonomy" id="1972867"/>
    <lineage>
        <taxon>Bacteria</taxon>
        <taxon>Pseudomonadati</taxon>
        <taxon>Pseudomonadota</taxon>
        <taxon>Alphaproteobacteria</taxon>
        <taxon>Hyphomicrobiales</taxon>
        <taxon>Rhizobiaceae</taxon>
        <taxon>Rhizobium/Agrobacterium group</taxon>
        <taxon>Agrobacterium</taxon>
    </lineage>
</organism>
<proteinExistence type="predicted"/>
<accession>A0AAW9FS06</accession>
<dbReference type="EMBL" id="JAVRAF010000023">
    <property type="protein sequence ID" value="MDX8305598.1"/>
    <property type="molecule type" value="Genomic_DNA"/>
</dbReference>
<comment type="caution">
    <text evidence="2">The sequence shown here is derived from an EMBL/GenBank/DDBJ whole genome shotgun (WGS) entry which is preliminary data.</text>
</comment>
<protein>
    <submittedName>
        <fullName evidence="2">Siphovirus Gp157 family protein</fullName>
    </submittedName>
</protein>
<keyword evidence="1" id="KW-0175">Coiled coil</keyword>
<reference evidence="2" key="1">
    <citation type="journal article" date="2023" name="Phytobiomes J">
        <title>Deciphering the key players within the bacterial microbiota associated with aerial crown gall tumors on rhododendron: Insights into the gallobiome.</title>
        <authorList>
            <person name="Kuzmanovic N."/>
            <person name="Nesme J."/>
            <person name="Wolf J."/>
            <person name="Neumann-Schaal M."/>
            <person name="Petersen J."/>
            <person name="Fernandez-Gnecco G."/>
            <person name="Sproeer C."/>
            <person name="Bunk B."/>
            <person name="Overmann J."/>
            <person name="Sorensen S.J."/>
            <person name="Idczak E."/>
            <person name="Smalla K."/>
        </authorList>
    </citation>
    <scope>NUCLEOTIDE SEQUENCE</scope>
    <source>
        <strain evidence="2">Rho-11.1</strain>
    </source>
</reference>
<evidence type="ECO:0000313" key="2">
    <source>
        <dbReference type="EMBL" id="MDX8305598.1"/>
    </source>
</evidence>